<dbReference type="EMBL" id="LSUQ01000083">
    <property type="protein sequence ID" value="OAG88373.1"/>
    <property type="molecule type" value="Genomic_DNA"/>
</dbReference>
<dbReference type="AlphaFoldDB" id="A0A162RXW7"/>
<gene>
    <name evidence="1" type="ORF">AYW79_14490</name>
    <name evidence="2" type="ORF">B2M26_14870</name>
</gene>
<dbReference type="InterPro" id="IPR006439">
    <property type="entry name" value="HAD-SF_hydro_IA"/>
</dbReference>
<dbReference type="SFLD" id="SFLDG01135">
    <property type="entry name" value="C1.5.6:_HAD__Beta-PGM__Phospha"/>
    <property type="match status" value="1"/>
</dbReference>
<dbReference type="Pfam" id="PF13419">
    <property type="entry name" value="HAD_2"/>
    <property type="match status" value="1"/>
</dbReference>
<name>A0A162RXW7_9BACL</name>
<dbReference type="SUPFAM" id="SSF56784">
    <property type="entry name" value="HAD-like"/>
    <property type="match status" value="1"/>
</dbReference>
<proteinExistence type="predicted"/>
<reference evidence="1 3" key="1">
    <citation type="submission" date="2016-02" db="EMBL/GenBank/DDBJ databases">
        <title>Draft genome sequence of Acidibacillus ferrooxidans SLC66.</title>
        <authorList>
            <person name="Oliveira G."/>
            <person name="Nancucheo I."/>
            <person name="Dall'Agnol H."/>
            <person name="Johnson B."/>
            <person name="Oliveira R."/>
            <person name="Nunes G.L."/>
            <person name="Tzotzos G."/>
            <person name="Orellana S.C."/>
            <person name="Salim A.C."/>
            <person name="Araujo F.M."/>
        </authorList>
    </citation>
    <scope>NUCLEOTIDE SEQUENCE [LARGE SCALE GENOMIC DNA]</scope>
    <source>
        <strain evidence="1 3">SLC66</strain>
    </source>
</reference>
<dbReference type="Proteomes" id="UP000190229">
    <property type="component" value="Unassembled WGS sequence"/>
</dbReference>
<evidence type="ECO:0000313" key="2">
    <source>
        <dbReference type="EMBL" id="OPG14871.1"/>
    </source>
</evidence>
<sequence>MYSTILFDLDGTLTDPKEGITKSAQYALSRLGIDEPDLEELTSFIGPPLHVSFEQFYGLGPSEVERAVMYYRQNYKESGIYENVIYDGIPELLKFLKDKSKQLVIATSKLTVFAEQILVHFEIDQYFDHVVGSNLDGSRSNKAEIVEHAIRKFNGSPKSDFIMVGDRKHDIVGANANGIDSIGVKYGYGSQEELVQANATHLVDTVDELFNLLSP</sequence>
<dbReference type="GO" id="GO:0004713">
    <property type="term" value="F:protein tyrosine kinase activity"/>
    <property type="evidence" value="ECO:0007669"/>
    <property type="project" value="TreeGrafter"/>
</dbReference>
<dbReference type="Proteomes" id="UP000077421">
    <property type="component" value="Unassembled WGS sequence"/>
</dbReference>
<comment type="caution">
    <text evidence="1">The sequence shown here is derived from an EMBL/GenBank/DDBJ whole genome shotgun (WGS) entry which is preliminary data.</text>
</comment>
<dbReference type="SFLD" id="SFLDS00003">
    <property type="entry name" value="Haloacid_Dehalogenase"/>
    <property type="match status" value="1"/>
</dbReference>
<evidence type="ECO:0000313" key="4">
    <source>
        <dbReference type="Proteomes" id="UP000190229"/>
    </source>
</evidence>
<accession>A0A162RXW7</accession>
<dbReference type="Gene3D" id="1.10.150.240">
    <property type="entry name" value="Putative phosphatase, domain 2"/>
    <property type="match status" value="1"/>
</dbReference>
<reference evidence="2 4" key="2">
    <citation type="submission" date="2017-02" db="EMBL/GenBank/DDBJ databases">
        <title>Draft genome of Acidibacillus ferrooxidans Huett2.</title>
        <authorList>
            <person name="Schopf S."/>
        </authorList>
    </citation>
    <scope>NUCLEOTIDE SEQUENCE [LARGE SCALE GENOMIC DNA]</scope>
    <source>
        <strain evidence="2 4">Huett2</strain>
    </source>
</reference>
<dbReference type="InterPro" id="IPR023198">
    <property type="entry name" value="PGP-like_dom2"/>
</dbReference>
<dbReference type="STRING" id="1765683.B2M26_14870"/>
<dbReference type="PANTHER" id="PTHR43434">
    <property type="entry name" value="PHOSPHOGLYCOLATE PHOSPHATASE"/>
    <property type="match status" value="1"/>
</dbReference>
<dbReference type="PANTHER" id="PTHR43434:SF20">
    <property type="entry name" value="5'-NUCLEOTIDASE"/>
    <property type="match status" value="1"/>
</dbReference>
<dbReference type="RefSeq" id="WP_067567379.1">
    <property type="nucleotide sequence ID" value="NZ_LSUQ01000083.1"/>
</dbReference>
<dbReference type="EMBL" id="MWPS01000048">
    <property type="protein sequence ID" value="OPG14871.1"/>
    <property type="molecule type" value="Genomic_DNA"/>
</dbReference>
<organism evidence="1 3">
    <name type="scientific">Ferroacidibacillus organovorans</name>
    <dbReference type="NCBI Taxonomy" id="1765683"/>
    <lineage>
        <taxon>Bacteria</taxon>
        <taxon>Bacillati</taxon>
        <taxon>Bacillota</taxon>
        <taxon>Bacilli</taxon>
        <taxon>Bacillales</taxon>
        <taxon>Alicyclobacillaceae</taxon>
        <taxon>Ferroacidibacillus</taxon>
    </lineage>
</organism>
<dbReference type="InterPro" id="IPR050155">
    <property type="entry name" value="HAD-like_hydrolase_sf"/>
</dbReference>
<dbReference type="NCBIfam" id="TIGR01549">
    <property type="entry name" value="HAD-SF-IA-v1"/>
    <property type="match status" value="1"/>
</dbReference>
<dbReference type="Gene3D" id="3.40.50.1000">
    <property type="entry name" value="HAD superfamily/HAD-like"/>
    <property type="match status" value="1"/>
</dbReference>
<dbReference type="GO" id="GO:0005829">
    <property type="term" value="C:cytosol"/>
    <property type="evidence" value="ECO:0007669"/>
    <property type="project" value="TreeGrafter"/>
</dbReference>
<dbReference type="InterPro" id="IPR036412">
    <property type="entry name" value="HAD-like_sf"/>
</dbReference>
<dbReference type="InterPro" id="IPR023214">
    <property type="entry name" value="HAD_sf"/>
</dbReference>
<dbReference type="OrthoDB" id="9792518at2"/>
<dbReference type="FunFam" id="3.40.50.1000:FF:000022">
    <property type="entry name" value="Phosphoglycolate phosphatase"/>
    <property type="match status" value="1"/>
</dbReference>
<protein>
    <submittedName>
        <fullName evidence="1">Phosphoglycolate phosphatase</fullName>
    </submittedName>
</protein>
<evidence type="ECO:0000313" key="3">
    <source>
        <dbReference type="Proteomes" id="UP000077421"/>
    </source>
</evidence>
<keyword evidence="4" id="KW-1185">Reference proteome</keyword>
<dbReference type="CDD" id="cd04302">
    <property type="entry name" value="HAD_5NT"/>
    <property type="match status" value="1"/>
</dbReference>
<evidence type="ECO:0000313" key="1">
    <source>
        <dbReference type="EMBL" id="OAG88373.1"/>
    </source>
</evidence>
<dbReference type="SFLD" id="SFLDG01129">
    <property type="entry name" value="C1.5:_HAD__Beta-PGM__Phosphata"/>
    <property type="match status" value="1"/>
</dbReference>
<dbReference type="InterPro" id="IPR041492">
    <property type="entry name" value="HAD_2"/>
</dbReference>